<comment type="similarity">
    <text evidence="2">Belongs to the HAD-like hydrolase superfamily. CbbY/CbbZ/Gph/YieH family.</text>
</comment>
<evidence type="ECO:0000313" key="17">
    <source>
        <dbReference type="Proteomes" id="UP000037146"/>
    </source>
</evidence>
<dbReference type="SFLD" id="SFLDF00046">
    <property type="entry name" value="beta-phosphoglucomutase"/>
    <property type="match status" value="1"/>
</dbReference>
<evidence type="ECO:0000256" key="5">
    <source>
        <dbReference type="ARBA" id="ARBA00022723"/>
    </source>
</evidence>
<comment type="subcellular location">
    <subcellularLocation>
        <location evidence="1">Cytoplasm</location>
    </subcellularLocation>
</comment>
<keyword evidence="6 14" id="KW-0460">Magnesium</keyword>
<proteinExistence type="inferred from homology"/>
<dbReference type="SFLD" id="SFLDG01129">
    <property type="entry name" value="C1.5:_HAD__Beta-PGM__Phosphata"/>
    <property type="match status" value="1"/>
</dbReference>
<dbReference type="InterPro" id="IPR010976">
    <property type="entry name" value="B-phosphoglucomutase_hydrolase"/>
</dbReference>
<dbReference type="Pfam" id="PF00702">
    <property type="entry name" value="Hydrolase"/>
    <property type="match status" value="1"/>
</dbReference>
<feature type="binding site" evidence="13">
    <location>
        <position position="151"/>
    </location>
    <ligand>
        <name>substrate</name>
    </ligand>
</feature>
<evidence type="ECO:0000256" key="10">
    <source>
        <dbReference type="ARBA" id="ARBA00044968"/>
    </source>
</evidence>
<feature type="binding site" evidence="13">
    <location>
        <position position="56"/>
    </location>
    <ligand>
        <name>substrate</name>
    </ligand>
</feature>
<dbReference type="PATRIC" id="fig|1679170.3.peg.2809"/>
<dbReference type="InterPro" id="IPR010972">
    <property type="entry name" value="Beta-PGM"/>
</dbReference>
<feature type="binding site" evidence="13">
    <location>
        <position position="82"/>
    </location>
    <ligand>
        <name>substrate</name>
    </ligand>
</feature>
<feature type="binding site" evidence="13">
    <location>
        <position position="29"/>
    </location>
    <ligand>
        <name>substrate</name>
    </ligand>
</feature>
<feature type="active site" description="Proton donor/acceptor" evidence="12">
    <location>
        <position position="15"/>
    </location>
</feature>
<feature type="binding site" evidence="13">
    <location>
        <begin position="48"/>
        <end position="53"/>
    </location>
    <ligand>
        <name>substrate</name>
    </ligand>
</feature>
<dbReference type="GO" id="GO:0008801">
    <property type="term" value="F:beta-phosphoglucomutase activity"/>
    <property type="evidence" value="ECO:0007669"/>
    <property type="project" value="UniProtKB-EC"/>
</dbReference>
<dbReference type="InterPro" id="IPR036412">
    <property type="entry name" value="HAD-like_sf"/>
</dbReference>
<feature type="binding site" evidence="13">
    <location>
        <begin position="120"/>
        <end position="124"/>
    </location>
    <ligand>
        <name>substrate</name>
    </ligand>
</feature>
<dbReference type="InterPro" id="IPR023214">
    <property type="entry name" value="HAD_sf"/>
</dbReference>
<comment type="cofactor">
    <cofactor evidence="14">
        <name>Mg(2+)</name>
        <dbReference type="ChEBI" id="CHEBI:18420"/>
    </cofactor>
    <text evidence="14">Binds 2 magnesium ions per subunit.</text>
</comment>
<dbReference type="Proteomes" id="UP000037146">
    <property type="component" value="Unassembled WGS sequence"/>
</dbReference>
<dbReference type="GO" id="GO:0005975">
    <property type="term" value="P:carbohydrate metabolic process"/>
    <property type="evidence" value="ECO:0007669"/>
    <property type="project" value="InterPro"/>
</dbReference>
<keyword evidence="7 16" id="KW-0413">Isomerase</keyword>
<protein>
    <recommendedName>
        <fullName evidence="11">Beta-phosphoglucomutase</fullName>
        <ecNumber evidence="10">5.4.2.6</ecNumber>
    </recommendedName>
</protein>
<dbReference type="GO" id="GO:0005737">
    <property type="term" value="C:cytoplasm"/>
    <property type="evidence" value="ECO:0007669"/>
    <property type="project" value="UniProtKB-SubCell"/>
</dbReference>
<dbReference type="NCBIfam" id="TIGR01509">
    <property type="entry name" value="HAD-SF-IA-v3"/>
    <property type="match status" value="1"/>
</dbReference>
<dbReference type="InterPro" id="IPR051600">
    <property type="entry name" value="Beta-PGM-like"/>
</dbReference>
<feature type="active site" description="Nucleophile" evidence="12">
    <location>
        <position position="13"/>
    </location>
</feature>
<evidence type="ECO:0000256" key="11">
    <source>
        <dbReference type="ARBA" id="ARBA00044991"/>
    </source>
</evidence>
<dbReference type="InterPro" id="IPR023198">
    <property type="entry name" value="PGP-like_dom2"/>
</dbReference>
<evidence type="ECO:0000256" key="14">
    <source>
        <dbReference type="PIRSR" id="PIRSR610972-3"/>
    </source>
</evidence>
<evidence type="ECO:0000256" key="12">
    <source>
        <dbReference type="PIRSR" id="PIRSR610972-1"/>
    </source>
</evidence>
<dbReference type="InterPro" id="IPR006439">
    <property type="entry name" value="HAD-SF_hydro_IA"/>
</dbReference>
<accession>A0A0K9GU73</accession>
<gene>
    <name evidence="16" type="ORF">AC625_12335</name>
</gene>
<dbReference type="STRING" id="1679170.AC625_12335"/>
<reference evidence="17" key="1">
    <citation type="submission" date="2015-07" db="EMBL/GenBank/DDBJ databases">
        <title>Genome sequencing project for genomic taxonomy and phylogenomics of Bacillus-like bacteria.</title>
        <authorList>
            <person name="Liu B."/>
            <person name="Wang J."/>
            <person name="Zhu Y."/>
            <person name="Liu G."/>
            <person name="Chen Q."/>
            <person name="Chen Z."/>
            <person name="Lan J."/>
            <person name="Che J."/>
            <person name="Ge C."/>
            <person name="Shi H."/>
            <person name="Pan Z."/>
            <person name="Liu X."/>
        </authorList>
    </citation>
    <scope>NUCLEOTIDE SEQUENCE [LARGE SCALE GENOMIC DNA]</scope>
    <source>
        <strain evidence="17">FJAT-27997</strain>
    </source>
</reference>
<dbReference type="EC" id="5.4.2.6" evidence="10"/>
<keyword evidence="4" id="KW-0597">Phosphoprotein</keyword>
<keyword evidence="17" id="KW-1185">Reference proteome</keyword>
<dbReference type="EMBL" id="LFZW01000001">
    <property type="protein sequence ID" value="KMY50191.1"/>
    <property type="molecule type" value="Genomic_DNA"/>
</dbReference>
<comment type="caution">
    <text evidence="16">The sequence shown here is derived from an EMBL/GenBank/DDBJ whole genome shotgun (WGS) entry which is preliminary data.</text>
</comment>
<keyword evidence="8" id="KW-0119">Carbohydrate metabolism</keyword>
<evidence type="ECO:0000256" key="2">
    <source>
        <dbReference type="ARBA" id="ARBA00006171"/>
    </source>
</evidence>
<dbReference type="PANTHER" id="PTHR46193:SF18">
    <property type="entry name" value="HEXITOL PHOSPHATASE B"/>
    <property type="match status" value="1"/>
</dbReference>
<feature type="binding site" evidence="14">
    <location>
        <position position="15"/>
    </location>
    <ligand>
        <name>Mg(2+)</name>
        <dbReference type="ChEBI" id="CHEBI:18420"/>
    </ligand>
</feature>
<keyword evidence="3" id="KW-0963">Cytoplasm</keyword>
<dbReference type="Gene3D" id="1.10.150.240">
    <property type="entry name" value="Putative phosphatase, domain 2"/>
    <property type="match status" value="1"/>
</dbReference>
<name>A0A0K9GU73_9BACI</name>
<dbReference type="SFLD" id="SFLDG01135">
    <property type="entry name" value="C1.5.6:_HAD__Beta-PGM__Phospha"/>
    <property type="match status" value="1"/>
</dbReference>
<evidence type="ECO:0000256" key="6">
    <source>
        <dbReference type="ARBA" id="ARBA00022842"/>
    </source>
</evidence>
<dbReference type="NCBIfam" id="TIGR01990">
    <property type="entry name" value="bPGM"/>
    <property type="match status" value="1"/>
</dbReference>
<evidence type="ECO:0000256" key="1">
    <source>
        <dbReference type="ARBA" id="ARBA00004496"/>
    </source>
</evidence>
<organism evidence="16 17">
    <name type="scientific">Peribacillus loiseleuriae</name>
    <dbReference type="NCBI Taxonomy" id="1679170"/>
    <lineage>
        <taxon>Bacteria</taxon>
        <taxon>Bacillati</taxon>
        <taxon>Bacillota</taxon>
        <taxon>Bacilli</taxon>
        <taxon>Bacillales</taxon>
        <taxon>Bacillaceae</taxon>
        <taxon>Peribacillus</taxon>
    </lineage>
</organism>
<evidence type="ECO:0000256" key="3">
    <source>
        <dbReference type="ARBA" id="ARBA00022490"/>
    </source>
</evidence>
<feature type="binding site" evidence="14">
    <location>
        <position position="175"/>
    </location>
    <ligand>
        <name>Mg(2+)</name>
        <dbReference type="ChEBI" id="CHEBI:18420"/>
    </ligand>
</feature>
<dbReference type="AlphaFoldDB" id="A0A0K9GU73"/>
<dbReference type="SFLD" id="SFLDS00003">
    <property type="entry name" value="Haloacid_Dehalogenase"/>
    <property type="match status" value="1"/>
</dbReference>
<dbReference type="FunFam" id="1.10.150.240:FF:000010">
    <property type="entry name" value="Beta-phosphoglucomutase"/>
    <property type="match status" value="1"/>
</dbReference>
<evidence type="ECO:0000256" key="13">
    <source>
        <dbReference type="PIRSR" id="PIRSR610972-2"/>
    </source>
</evidence>
<dbReference type="Gene3D" id="3.40.50.1000">
    <property type="entry name" value="HAD superfamily/HAD-like"/>
    <property type="match status" value="1"/>
</dbReference>
<comment type="catalytic activity">
    <reaction evidence="9">
        <text>beta-D-glucose 1-phosphate = beta-D-glucose 6-phosphate</text>
        <dbReference type="Rhea" id="RHEA:20113"/>
        <dbReference type="ChEBI" id="CHEBI:57684"/>
        <dbReference type="ChEBI" id="CHEBI:58247"/>
        <dbReference type="EC" id="5.4.2.6"/>
    </reaction>
</comment>
<feature type="site" description="Important for catalytic activity and assists the phosphoryl transfer reaction to Asp8 by balancing charge and orienting the reacting groups" evidence="15">
    <location>
        <position position="120"/>
    </location>
</feature>
<feature type="binding site" evidence="14">
    <location>
        <position position="13"/>
    </location>
    <ligand>
        <name>Mg(2+)</name>
        <dbReference type="ChEBI" id="CHEBI:18420"/>
    </ligand>
</feature>
<feature type="binding site" evidence="13">
    <location>
        <begin position="13"/>
        <end position="15"/>
    </location>
    <ligand>
        <name>substrate</name>
    </ligand>
</feature>
<feature type="binding site" evidence="14">
    <location>
        <position position="176"/>
    </location>
    <ligand>
        <name>Mg(2+)</name>
        <dbReference type="ChEBI" id="CHEBI:18420"/>
    </ligand>
</feature>
<evidence type="ECO:0000256" key="4">
    <source>
        <dbReference type="ARBA" id="ARBA00022553"/>
    </source>
</evidence>
<evidence type="ECO:0000256" key="7">
    <source>
        <dbReference type="ARBA" id="ARBA00023235"/>
    </source>
</evidence>
<feature type="site" description="Important for catalytic activity and assists the phosphoryl transfer reaction to Asp8 by balancing charge and orienting the reacting groups" evidence="15">
    <location>
        <position position="151"/>
    </location>
</feature>
<evidence type="ECO:0000313" key="16">
    <source>
        <dbReference type="EMBL" id="KMY50191.1"/>
    </source>
</evidence>
<keyword evidence="5 14" id="KW-0479">Metal-binding</keyword>
<evidence type="ECO:0000256" key="15">
    <source>
        <dbReference type="PIRSR" id="PIRSR610972-4"/>
    </source>
</evidence>
<evidence type="ECO:0000256" key="8">
    <source>
        <dbReference type="ARBA" id="ARBA00023277"/>
    </source>
</evidence>
<dbReference type="GO" id="GO:0000287">
    <property type="term" value="F:magnesium ion binding"/>
    <property type="evidence" value="ECO:0007669"/>
    <property type="project" value="InterPro"/>
</dbReference>
<dbReference type="CDD" id="cd02598">
    <property type="entry name" value="HAD_BPGM"/>
    <property type="match status" value="1"/>
</dbReference>
<dbReference type="NCBIfam" id="TIGR02009">
    <property type="entry name" value="PGMB-YQAB-SF"/>
    <property type="match status" value="1"/>
</dbReference>
<dbReference type="SUPFAM" id="SSF56784">
    <property type="entry name" value="HAD-like"/>
    <property type="match status" value="1"/>
</dbReference>
<evidence type="ECO:0000256" key="9">
    <source>
        <dbReference type="ARBA" id="ARBA00044926"/>
    </source>
</evidence>
<dbReference type="PANTHER" id="PTHR46193">
    <property type="entry name" value="6-PHOSPHOGLUCONATE PHOSPHATASE"/>
    <property type="match status" value="1"/>
</dbReference>
<sequence length="227" mass="24705">MGSSDGMQVVLFDLDGVIADTAKYHFLAWKHLSEKIGVTIDEEFNEQLKGISRMESLERILELGQKSDQYSLVEKEKMADDKNELYIELIQTITPEDALPQIPQVLASLKDKEIKIGLASASKNGPLLLDLLGLTEFFDCIVDPTSVVAGKPAPDIFLKGSELLGVQPSQCVGIEDASAGVWAIKDAGMTAIAIGDVINLAHADKVLSSTCELTSNVITQVWHENHK</sequence>
<dbReference type="PRINTS" id="PR00413">
    <property type="entry name" value="HADHALOGNASE"/>
</dbReference>